<dbReference type="GO" id="GO:0005543">
    <property type="term" value="F:phospholipid binding"/>
    <property type="evidence" value="ECO:0007669"/>
    <property type="project" value="InterPro"/>
</dbReference>
<dbReference type="PANTHER" id="PTHR38407:SF1">
    <property type="entry name" value="PROTEIN IVY1"/>
    <property type="match status" value="1"/>
</dbReference>
<feature type="region of interest" description="Disordered" evidence="1">
    <location>
        <begin position="1"/>
        <end position="39"/>
    </location>
</feature>
<name>A0A8H3DQW2_9AGAM</name>
<dbReference type="EMBL" id="CAJNJQ010000293">
    <property type="protein sequence ID" value="CAE7068650.1"/>
    <property type="molecule type" value="Genomic_DNA"/>
</dbReference>
<feature type="compositionally biased region" description="Low complexity" evidence="1">
    <location>
        <begin position="291"/>
        <end position="325"/>
    </location>
</feature>
<evidence type="ECO:0008006" key="4">
    <source>
        <dbReference type="Google" id="ProtNLM"/>
    </source>
</evidence>
<sequence length="511" mass="54690">MDVPQATTAMSGMRVRTQSLSSTQMLGSTRPTSPTYSVTTNATDARDLTGRAERIITRADLKASAEAYEQLLATSRFFRDALAGVSRASAKFAEAIEKCSRLKGPSDACGKDLQAAAGLHHLISNHEQILEHTMIHKFEVPLRQGFETYKSTVAARTAEYERALTEKSHLIRKTEADNMRVGRKKLRDLNSFRTALATLQAQVNDLDKLKSEYYQQVLEHEQSIWDGVLGNVSVVVRSTMDVYDRITAKASDPSLEHIIASVPDPFDEYASQAPSSDAIFSILAPLDIMTGTRTPTGNTTAPGSTASSSSSSAGNSNSGRGLNSAPASENGLNAWLDKESDWSEATKRHSLPLLGGGGSSTGSAGYPLSQTQHFPYSVAASSPLASPPLMGVIEEVRRGTSRGSQFGSREPSVERHDDAGGWASYALPTRSRVQSMERIEKGPTPLRQSPVRMLTTNGTTTPDGATPIAANFSAQAIENGGTAGKEGEKDDTESESGATVIAGTDDKENSR</sequence>
<feature type="region of interest" description="Disordered" evidence="1">
    <location>
        <begin position="291"/>
        <end position="330"/>
    </location>
</feature>
<feature type="region of interest" description="Disordered" evidence="1">
    <location>
        <begin position="400"/>
        <end position="420"/>
    </location>
</feature>
<reference evidence="2" key="1">
    <citation type="submission" date="2021-01" db="EMBL/GenBank/DDBJ databases">
        <authorList>
            <person name="Kaushik A."/>
        </authorList>
    </citation>
    <scope>NUCLEOTIDE SEQUENCE</scope>
    <source>
        <strain evidence="2">AG5</strain>
    </source>
</reference>
<dbReference type="PANTHER" id="PTHR38407">
    <property type="entry name" value="PROTEIN IVY1"/>
    <property type="match status" value="1"/>
</dbReference>
<gene>
    <name evidence="2" type="ORF">RDB_LOCUS13823</name>
</gene>
<dbReference type="GO" id="GO:0042144">
    <property type="term" value="P:vacuole fusion, non-autophagic"/>
    <property type="evidence" value="ECO:0007669"/>
    <property type="project" value="InterPro"/>
</dbReference>
<accession>A0A8H3DQW2</accession>
<dbReference type="Proteomes" id="UP000663827">
    <property type="component" value="Unassembled WGS sequence"/>
</dbReference>
<dbReference type="SUPFAM" id="SSF103657">
    <property type="entry name" value="BAR/IMD domain-like"/>
    <property type="match status" value="1"/>
</dbReference>
<organism evidence="2 3">
    <name type="scientific">Rhizoctonia solani</name>
    <dbReference type="NCBI Taxonomy" id="456999"/>
    <lineage>
        <taxon>Eukaryota</taxon>
        <taxon>Fungi</taxon>
        <taxon>Dikarya</taxon>
        <taxon>Basidiomycota</taxon>
        <taxon>Agaricomycotina</taxon>
        <taxon>Agaricomycetes</taxon>
        <taxon>Cantharellales</taxon>
        <taxon>Ceratobasidiaceae</taxon>
        <taxon>Rhizoctonia</taxon>
    </lineage>
</organism>
<evidence type="ECO:0000256" key="1">
    <source>
        <dbReference type="SAM" id="MobiDB-lite"/>
    </source>
</evidence>
<protein>
    <recommendedName>
        <fullName evidence="4">Protein IVY1</fullName>
    </recommendedName>
</protein>
<evidence type="ECO:0000313" key="3">
    <source>
        <dbReference type="Proteomes" id="UP000663827"/>
    </source>
</evidence>
<dbReference type="GO" id="GO:0000329">
    <property type="term" value="C:fungal-type vacuole membrane"/>
    <property type="evidence" value="ECO:0007669"/>
    <property type="project" value="InterPro"/>
</dbReference>
<proteinExistence type="predicted"/>
<dbReference type="InterPro" id="IPR037470">
    <property type="entry name" value="IVY1"/>
</dbReference>
<dbReference type="Gene3D" id="1.20.1270.60">
    <property type="entry name" value="Arfaptin homology (AH) domain/BAR domain"/>
    <property type="match status" value="1"/>
</dbReference>
<evidence type="ECO:0000313" key="2">
    <source>
        <dbReference type="EMBL" id="CAE7068650.1"/>
    </source>
</evidence>
<dbReference type="InterPro" id="IPR027267">
    <property type="entry name" value="AH/BAR_dom_sf"/>
</dbReference>
<dbReference type="AlphaFoldDB" id="A0A8H3DQW2"/>
<feature type="region of interest" description="Disordered" evidence="1">
    <location>
        <begin position="473"/>
        <end position="511"/>
    </location>
</feature>
<comment type="caution">
    <text evidence="2">The sequence shown here is derived from an EMBL/GenBank/DDBJ whole genome shotgun (WGS) entry which is preliminary data.</text>
</comment>